<feature type="compositionally biased region" description="Basic and acidic residues" evidence="2">
    <location>
        <begin position="158"/>
        <end position="176"/>
    </location>
</feature>
<dbReference type="AlphaFoldDB" id="A0AAC9J1C6"/>
<dbReference type="PANTHER" id="PTHR37293">
    <property type="entry name" value="PHAGE REPLICATION PROTEIN-RELATED"/>
    <property type="match status" value="1"/>
</dbReference>
<dbReference type="Pfam" id="PF07261">
    <property type="entry name" value="DnaB_2"/>
    <property type="match status" value="1"/>
</dbReference>
<dbReference type="PANTHER" id="PTHR37293:SF5">
    <property type="entry name" value="DNA REPLICATION PROTEIN"/>
    <property type="match status" value="1"/>
</dbReference>
<protein>
    <recommendedName>
        <fullName evidence="3">DnaB/C C-terminal domain-containing protein</fullName>
    </recommendedName>
</protein>
<comment type="similarity">
    <text evidence="1">Belongs to the DnaB/DnaD family.</text>
</comment>
<feature type="compositionally biased region" description="Polar residues" evidence="2">
    <location>
        <begin position="114"/>
        <end position="157"/>
    </location>
</feature>
<feature type="region of interest" description="Disordered" evidence="2">
    <location>
        <begin position="114"/>
        <end position="195"/>
    </location>
</feature>
<evidence type="ECO:0000256" key="2">
    <source>
        <dbReference type="SAM" id="MobiDB-lite"/>
    </source>
</evidence>
<dbReference type="Proteomes" id="UP000182945">
    <property type="component" value="Chromosome"/>
</dbReference>
<feature type="domain" description="DnaB/C C-terminal" evidence="3">
    <location>
        <begin position="202"/>
        <end position="271"/>
    </location>
</feature>
<evidence type="ECO:0000256" key="1">
    <source>
        <dbReference type="ARBA" id="ARBA00093462"/>
    </source>
</evidence>
<dbReference type="EMBL" id="CP017962">
    <property type="protein sequence ID" value="APC49606.1"/>
    <property type="molecule type" value="Genomic_DNA"/>
</dbReference>
<dbReference type="InterPro" id="IPR006343">
    <property type="entry name" value="DnaB/C_C"/>
</dbReference>
<reference evidence="4 5" key="1">
    <citation type="submission" date="2016-11" db="EMBL/GenBank/DDBJ databases">
        <title>Complete genome sequencing of Virgibacillus halodenitrificans PDB-F2.</title>
        <authorList>
            <person name="Sun Z."/>
            <person name="Zhou Y."/>
            <person name="Li H."/>
        </authorList>
    </citation>
    <scope>NUCLEOTIDE SEQUENCE [LARGE SCALE GENOMIC DNA]</scope>
    <source>
        <strain evidence="4 5">PDB-F2</strain>
    </source>
</reference>
<dbReference type="Gene3D" id="1.10.10.630">
    <property type="entry name" value="DnaD domain-like"/>
    <property type="match status" value="1"/>
</dbReference>
<evidence type="ECO:0000259" key="3">
    <source>
        <dbReference type="Pfam" id="PF07261"/>
    </source>
</evidence>
<feature type="region of interest" description="Disordered" evidence="2">
    <location>
        <begin position="304"/>
        <end position="324"/>
    </location>
</feature>
<accession>A0AAC9J1C6</accession>
<proteinExistence type="inferred from homology"/>
<organism evidence="4 5">
    <name type="scientific">Virgibacillus halodenitrificans</name>
    <name type="common">Bacillus halodenitrificans</name>
    <dbReference type="NCBI Taxonomy" id="1482"/>
    <lineage>
        <taxon>Bacteria</taxon>
        <taxon>Bacillati</taxon>
        <taxon>Bacillota</taxon>
        <taxon>Bacilli</taxon>
        <taxon>Bacillales</taxon>
        <taxon>Bacillaceae</taxon>
        <taxon>Virgibacillus</taxon>
    </lineage>
</organism>
<evidence type="ECO:0000313" key="4">
    <source>
        <dbReference type="EMBL" id="APC49606.1"/>
    </source>
</evidence>
<evidence type="ECO:0000313" key="5">
    <source>
        <dbReference type="Proteomes" id="UP000182945"/>
    </source>
</evidence>
<gene>
    <name evidence="4" type="ORF">BME96_16025</name>
</gene>
<dbReference type="InterPro" id="IPR053162">
    <property type="entry name" value="DnaD"/>
</dbReference>
<dbReference type="NCBIfam" id="TIGR01446">
    <property type="entry name" value="DnaD_dom"/>
    <property type="match status" value="1"/>
</dbReference>
<dbReference type="KEGG" id="vhl:BME96_16025"/>
<sequence>MNYMKEINAFHTQNMFDPLSGSAVALWSVLMHVNNLCGWKKEFTVAATQLQAMAGLKSTTFKAARKELQEKGRIIVTSRGANRAAMYQMISQQIDYVQEDIREPEEAIHKTKFTPASTRTYSGADQPSNTEARSHTPQENILPNSTPTSLPDFTNSHNADRCSNHITDHPNVHTIDHTPAPFFKQDSGKQKQDNTTTTTDAIRFYQENFGIPSPFIMGDILSWTKDLSEPLVLHAMKLALEQDKATWRYVKGILQAWVKKNIITVDAAIAEEQAYRNKQHAFVNTRMQPTAEVLPDWFIKQKQQEAKQKAETSAATPKKDSAKEQRELEALLAKYAGNGM</sequence>
<dbReference type="SUPFAM" id="SSF158499">
    <property type="entry name" value="DnaD domain-like"/>
    <property type="match status" value="1"/>
</dbReference>
<dbReference type="InterPro" id="IPR034829">
    <property type="entry name" value="DnaD-like_sf"/>
</dbReference>
<name>A0AAC9J1C6_VIRHA</name>